<comment type="similarity">
    <text evidence="1">Belongs to the beclin family.</text>
</comment>
<dbReference type="Proteomes" id="UP000095009">
    <property type="component" value="Unassembled WGS sequence"/>
</dbReference>
<evidence type="ECO:0000256" key="3">
    <source>
        <dbReference type="SAM" id="MobiDB-lite"/>
    </source>
</evidence>
<evidence type="ECO:0000259" key="4">
    <source>
        <dbReference type="Pfam" id="PF04111"/>
    </source>
</evidence>
<dbReference type="GO" id="GO:0030674">
    <property type="term" value="F:protein-macromolecule adaptor activity"/>
    <property type="evidence" value="ECO:0007669"/>
    <property type="project" value="TreeGrafter"/>
</dbReference>
<organism evidence="6 7">
    <name type="scientific">Nadsonia fulvescens var. elongata DSM 6958</name>
    <dbReference type="NCBI Taxonomy" id="857566"/>
    <lineage>
        <taxon>Eukaryota</taxon>
        <taxon>Fungi</taxon>
        <taxon>Dikarya</taxon>
        <taxon>Ascomycota</taxon>
        <taxon>Saccharomycotina</taxon>
        <taxon>Dipodascomycetes</taxon>
        <taxon>Dipodascales</taxon>
        <taxon>Dipodascales incertae sedis</taxon>
        <taxon>Nadsonia</taxon>
    </lineage>
</organism>
<keyword evidence="2" id="KW-0175">Coiled coil</keyword>
<feature type="compositionally biased region" description="Low complexity" evidence="3">
    <location>
        <begin position="567"/>
        <end position="595"/>
    </location>
</feature>
<dbReference type="GO" id="GO:0034272">
    <property type="term" value="C:phosphatidylinositol 3-kinase complex, class III, type II"/>
    <property type="evidence" value="ECO:0007669"/>
    <property type="project" value="TreeGrafter"/>
</dbReference>
<dbReference type="Gene3D" id="1.10.418.40">
    <property type="entry name" value="Autophagy protein 6/Beclin 1"/>
    <property type="match status" value="1"/>
</dbReference>
<accession>A0A1E3PGM4</accession>
<dbReference type="AlphaFoldDB" id="A0A1E3PGM4"/>
<dbReference type="InterPro" id="IPR040455">
    <property type="entry name" value="Atg6_BARA"/>
</dbReference>
<name>A0A1E3PGM4_9ASCO</name>
<feature type="compositionally biased region" description="Low complexity" evidence="3">
    <location>
        <begin position="30"/>
        <end position="39"/>
    </location>
</feature>
<dbReference type="Pfam" id="PF17675">
    <property type="entry name" value="APG6_N"/>
    <property type="match status" value="1"/>
</dbReference>
<dbReference type="GO" id="GO:0000045">
    <property type="term" value="P:autophagosome assembly"/>
    <property type="evidence" value="ECO:0007669"/>
    <property type="project" value="TreeGrafter"/>
</dbReference>
<feature type="compositionally biased region" description="Basic and acidic residues" evidence="3">
    <location>
        <begin position="288"/>
        <end position="304"/>
    </location>
</feature>
<dbReference type="InterPro" id="IPR041691">
    <property type="entry name" value="Atg6/beclin_CC"/>
</dbReference>
<feature type="compositionally biased region" description="Polar residues" evidence="3">
    <location>
        <begin position="20"/>
        <end position="29"/>
    </location>
</feature>
<feature type="region of interest" description="Disordered" evidence="3">
    <location>
        <begin position="567"/>
        <end position="601"/>
    </location>
</feature>
<feature type="region of interest" description="Disordered" evidence="3">
    <location>
        <begin position="236"/>
        <end position="255"/>
    </location>
</feature>
<evidence type="ECO:0000256" key="2">
    <source>
        <dbReference type="SAM" id="Coils"/>
    </source>
</evidence>
<dbReference type="PANTHER" id="PTHR12768">
    <property type="entry name" value="BECLIN 1"/>
    <property type="match status" value="1"/>
</dbReference>
<dbReference type="Pfam" id="PF04111">
    <property type="entry name" value="APG6"/>
    <property type="match status" value="1"/>
</dbReference>
<feature type="region of interest" description="Disordered" evidence="3">
    <location>
        <begin position="1"/>
        <end position="39"/>
    </location>
</feature>
<dbReference type="EMBL" id="KV454411">
    <property type="protein sequence ID" value="ODQ64528.1"/>
    <property type="molecule type" value="Genomic_DNA"/>
</dbReference>
<proteinExistence type="inferred from homology"/>
<dbReference type="GO" id="GO:0034271">
    <property type="term" value="C:phosphatidylinositol 3-kinase complex, class III, type I"/>
    <property type="evidence" value="ECO:0007669"/>
    <property type="project" value="TreeGrafter"/>
</dbReference>
<evidence type="ECO:0000259" key="5">
    <source>
        <dbReference type="Pfam" id="PF17675"/>
    </source>
</evidence>
<keyword evidence="7" id="KW-1185">Reference proteome</keyword>
<feature type="region of interest" description="Disordered" evidence="3">
    <location>
        <begin position="51"/>
        <end position="78"/>
    </location>
</feature>
<feature type="domain" description="Atg6 BARA" evidence="4">
    <location>
        <begin position="481"/>
        <end position="700"/>
    </location>
</feature>
<dbReference type="OrthoDB" id="20368at2759"/>
<gene>
    <name evidence="6" type="ORF">NADFUDRAFT_52165</name>
</gene>
<protein>
    <submittedName>
        <fullName evidence="6">APG6-domain-containing protein</fullName>
    </submittedName>
</protein>
<dbReference type="PANTHER" id="PTHR12768:SF4">
    <property type="entry name" value="BECLIN-1"/>
    <property type="match status" value="1"/>
</dbReference>
<feature type="coiled-coil region" evidence="2">
    <location>
        <begin position="415"/>
        <end position="442"/>
    </location>
</feature>
<feature type="compositionally biased region" description="Low complexity" evidence="3">
    <location>
        <begin position="239"/>
        <end position="255"/>
    </location>
</feature>
<dbReference type="GO" id="GO:0045324">
    <property type="term" value="P:late endosome to vacuole transport"/>
    <property type="evidence" value="ECO:0007669"/>
    <property type="project" value="TreeGrafter"/>
</dbReference>
<dbReference type="InterPro" id="IPR007243">
    <property type="entry name" value="Atg6/Beclin"/>
</dbReference>
<feature type="compositionally biased region" description="Polar residues" evidence="3">
    <location>
        <begin position="278"/>
        <end position="287"/>
    </location>
</feature>
<dbReference type="GO" id="GO:0000407">
    <property type="term" value="C:phagophore assembly site"/>
    <property type="evidence" value="ECO:0007669"/>
    <property type="project" value="TreeGrafter"/>
</dbReference>
<feature type="compositionally biased region" description="Polar residues" evidence="3">
    <location>
        <begin position="151"/>
        <end position="162"/>
    </location>
</feature>
<dbReference type="InterPro" id="IPR038274">
    <property type="entry name" value="Atg6/Beclin_C_sf"/>
</dbReference>
<feature type="region of interest" description="Disordered" evidence="3">
    <location>
        <begin position="137"/>
        <end position="166"/>
    </location>
</feature>
<reference evidence="6 7" key="1">
    <citation type="journal article" date="2016" name="Proc. Natl. Acad. Sci. U.S.A.">
        <title>Comparative genomics of biotechnologically important yeasts.</title>
        <authorList>
            <person name="Riley R."/>
            <person name="Haridas S."/>
            <person name="Wolfe K.H."/>
            <person name="Lopes M.R."/>
            <person name="Hittinger C.T."/>
            <person name="Goeker M."/>
            <person name="Salamov A.A."/>
            <person name="Wisecaver J.H."/>
            <person name="Long T.M."/>
            <person name="Calvey C.H."/>
            <person name="Aerts A.L."/>
            <person name="Barry K.W."/>
            <person name="Choi C."/>
            <person name="Clum A."/>
            <person name="Coughlan A.Y."/>
            <person name="Deshpande S."/>
            <person name="Douglass A.P."/>
            <person name="Hanson S.J."/>
            <person name="Klenk H.-P."/>
            <person name="LaButti K.M."/>
            <person name="Lapidus A."/>
            <person name="Lindquist E.A."/>
            <person name="Lipzen A.M."/>
            <person name="Meier-Kolthoff J.P."/>
            <person name="Ohm R.A."/>
            <person name="Otillar R.P."/>
            <person name="Pangilinan J.L."/>
            <person name="Peng Y."/>
            <person name="Rokas A."/>
            <person name="Rosa C.A."/>
            <person name="Scheuner C."/>
            <person name="Sibirny A.A."/>
            <person name="Slot J.C."/>
            <person name="Stielow J.B."/>
            <person name="Sun H."/>
            <person name="Kurtzman C.P."/>
            <person name="Blackwell M."/>
            <person name="Grigoriev I.V."/>
            <person name="Jeffries T.W."/>
        </authorList>
    </citation>
    <scope>NUCLEOTIDE SEQUENCE [LARGE SCALE GENOMIC DNA]</scope>
    <source>
        <strain evidence="6 7">DSM 6958</strain>
    </source>
</reference>
<evidence type="ECO:0000313" key="6">
    <source>
        <dbReference type="EMBL" id="ODQ64528.1"/>
    </source>
</evidence>
<feature type="region of interest" description="Disordered" evidence="3">
    <location>
        <begin position="182"/>
        <end position="205"/>
    </location>
</feature>
<dbReference type="STRING" id="857566.A0A1E3PGM4"/>
<feature type="region of interest" description="Disordered" evidence="3">
    <location>
        <begin position="265"/>
        <end position="308"/>
    </location>
</feature>
<feature type="domain" description="Atg6/beclin coiled-coil" evidence="5">
    <location>
        <begin position="333"/>
        <end position="474"/>
    </location>
</feature>
<evidence type="ECO:0000256" key="1">
    <source>
        <dbReference type="ARBA" id="ARBA00005965"/>
    </source>
</evidence>
<dbReference type="GO" id="GO:0000423">
    <property type="term" value="P:mitophagy"/>
    <property type="evidence" value="ECO:0007669"/>
    <property type="project" value="TreeGrafter"/>
</dbReference>
<dbReference type="GO" id="GO:0006995">
    <property type="term" value="P:cellular response to nitrogen starvation"/>
    <property type="evidence" value="ECO:0007669"/>
    <property type="project" value="TreeGrafter"/>
</dbReference>
<feature type="compositionally biased region" description="Basic and acidic residues" evidence="3">
    <location>
        <begin position="10"/>
        <end position="19"/>
    </location>
</feature>
<dbReference type="GO" id="GO:0043548">
    <property type="term" value="F:phosphatidylinositol 3-kinase binding"/>
    <property type="evidence" value="ECO:0007669"/>
    <property type="project" value="TreeGrafter"/>
</dbReference>
<evidence type="ECO:0000313" key="7">
    <source>
        <dbReference type="Proteomes" id="UP000095009"/>
    </source>
</evidence>
<sequence>MNPFTSNIDQVKHNDKAKTNEGNSATNLPVTSSVSDFTTSTVTRPLEAYTNYDKDSSIGSNHQHQHQQDRYQPNTPLQQHHYHNQDQQFPYQCRRCHQAMIIHDSLKDLTFNQYQMLHNLSNDYKSSGANNYGPLAASSPTDRATCEVTKQPPSDSIQNQKTKIGKDPRTSRYLDQINELIFKNGPSSDSNTRPEPIEFSTVKEEDVIVSKGTETGIAKGTAPSLVSHSPLTESKVVASNSGNDNGNNNSGGESSYVMLTESQLPSKGDIMGPRRDTQASASNSGKPHTNENRNNRNESSKRSPDYYQPSTRLINLDNLFSILSDNSSSINYPICVNCCDLITDGLKLKFNNALKEKDLFVRFLNKINQEMKLSDDQAETTAATETASETSTEVNKLKLEISQIKTATVQDINRLESLETEKVGLEAELRQLQLQVNEIARSESLLSQISNTHTRQLAMHYQTLSSLEQYHTSAVAQLSALVQTNVYNDAFCIGHDGYFGTINGLRLGRSKDRYVEWTEINAALGQTMLLLNMVVVKLGIKLKGYRLKPMGNFSKIEKFEKVAEQTPTSTSNSISTSISNSTPNPTPTPTTTTSNGRENGNGEKYKITTLDVFSSGGEYTLERLFNHKKIDAGLVALLDILLQIGTFIELKDAPAKFPYKIHKDKIGGVSIKLSLSSTYDGWTMACKYLLTDCKWVLAHTITRG</sequence>